<dbReference type="Proteomes" id="UP001295469">
    <property type="component" value="Chromosome A04"/>
</dbReference>
<protein>
    <submittedName>
        <fullName evidence="2">(rape) hypothetical protein</fullName>
    </submittedName>
</protein>
<feature type="transmembrane region" description="Helical" evidence="1">
    <location>
        <begin position="48"/>
        <end position="70"/>
    </location>
</feature>
<proteinExistence type="predicted"/>
<evidence type="ECO:0000256" key="1">
    <source>
        <dbReference type="SAM" id="Phobius"/>
    </source>
</evidence>
<feature type="transmembrane region" description="Helical" evidence="1">
    <location>
        <begin position="12"/>
        <end position="28"/>
    </location>
</feature>
<sequence length="99" mass="11531">MTVSGFSKTDWLGLDVFGCSVFWIALGSCRFDDFWLMLSVRLKLQQCGYSMATVVRWLFLFSILLSCVLVDWRQISPATIFQSVKRLTFYLHMFLQIVT</sequence>
<evidence type="ECO:0000313" key="2">
    <source>
        <dbReference type="EMBL" id="CAF2277679.1"/>
    </source>
</evidence>
<keyword evidence="1" id="KW-0812">Transmembrane</keyword>
<keyword evidence="1" id="KW-0472">Membrane</keyword>
<name>A0A817B3H3_BRANA</name>
<reference evidence="2" key="1">
    <citation type="submission" date="2021-01" db="EMBL/GenBank/DDBJ databases">
        <authorList>
            <consortium name="Genoscope - CEA"/>
            <person name="William W."/>
        </authorList>
    </citation>
    <scope>NUCLEOTIDE SEQUENCE</scope>
</reference>
<dbReference type="AlphaFoldDB" id="A0A817B3H3"/>
<organism evidence="2">
    <name type="scientific">Brassica napus</name>
    <name type="common">Rape</name>
    <dbReference type="NCBI Taxonomy" id="3708"/>
    <lineage>
        <taxon>Eukaryota</taxon>
        <taxon>Viridiplantae</taxon>
        <taxon>Streptophyta</taxon>
        <taxon>Embryophyta</taxon>
        <taxon>Tracheophyta</taxon>
        <taxon>Spermatophyta</taxon>
        <taxon>Magnoliopsida</taxon>
        <taxon>eudicotyledons</taxon>
        <taxon>Gunneridae</taxon>
        <taxon>Pentapetalae</taxon>
        <taxon>rosids</taxon>
        <taxon>malvids</taxon>
        <taxon>Brassicales</taxon>
        <taxon>Brassicaceae</taxon>
        <taxon>Brassiceae</taxon>
        <taxon>Brassica</taxon>
    </lineage>
</organism>
<keyword evidence="1" id="KW-1133">Transmembrane helix</keyword>
<dbReference type="EMBL" id="HG994358">
    <property type="protein sequence ID" value="CAF2277679.1"/>
    <property type="molecule type" value="Genomic_DNA"/>
</dbReference>
<accession>A0A817B3H3</accession>
<gene>
    <name evidence="2" type="ORF">DARMORV10_A04P17540.1</name>
</gene>